<dbReference type="PIRSF" id="PIRSF005211">
    <property type="entry name" value="Ab_hydro_YheT"/>
    <property type="match status" value="1"/>
</dbReference>
<comment type="similarity">
    <text evidence="1">Belongs to the AB hydrolase superfamily. AB hydrolase 4 family.</text>
</comment>
<proteinExistence type="inferred from homology"/>
<name>A0A6N8FE24_9GAMM</name>
<dbReference type="InterPro" id="IPR000073">
    <property type="entry name" value="AB_hydrolase_1"/>
</dbReference>
<dbReference type="InterPro" id="IPR029058">
    <property type="entry name" value="AB_hydrolase_fold"/>
</dbReference>
<comment type="caution">
    <text evidence="4">The sequence shown here is derived from an EMBL/GenBank/DDBJ whole genome shotgun (WGS) entry which is preliminary data.</text>
</comment>
<feature type="active site" description="Charge relay system" evidence="2">
    <location>
        <position position="143"/>
    </location>
</feature>
<dbReference type="SUPFAM" id="SSF53474">
    <property type="entry name" value="alpha/beta-Hydrolases"/>
    <property type="match status" value="1"/>
</dbReference>
<keyword evidence="4" id="KW-0378">Hydrolase</keyword>
<feature type="active site" description="Charge relay system" evidence="2">
    <location>
        <position position="272"/>
    </location>
</feature>
<feature type="active site" description="Charge relay system" evidence="2">
    <location>
        <position position="300"/>
    </location>
</feature>
<dbReference type="Gene3D" id="3.40.50.1820">
    <property type="entry name" value="alpha/beta hydrolase"/>
    <property type="match status" value="1"/>
</dbReference>
<dbReference type="NCBIfam" id="NF008218">
    <property type="entry name" value="PRK10985.1"/>
    <property type="match status" value="1"/>
</dbReference>
<evidence type="ECO:0000313" key="4">
    <source>
        <dbReference type="EMBL" id="MUH73417.1"/>
    </source>
</evidence>
<dbReference type="AlphaFoldDB" id="A0A6N8FE24"/>
<evidence type="ECO:0000256" key="1">
    <source>
        <dbReference type="ARBA" id="ARBA00010884"/>
    </source>
</evidence>
<dbReference type="RefSeq" id="WP_155696674.1">
    <property type="nucleotide sequence ID" value="NZ_WOCD01000005.1"/>
</dbReference>
<dbReference type="Pfam" id="PF00561">
    <property type="entry name" value="Abhydrolase_1"/>
    <property type="match status" value="1"/>
</dbReference>
<keyword evidence="5" id="KW-1185">Reference proteome</keyword>
<dbReference type="PANTHER" id="PTHR10794">
    <property type="entry name" value="ABHYDROLASE DOMAIN-CONTAINING PROTEIN"/>
    <property type="match status" value="1"/>
</dbReference>
<dbReference type="InterPro" id="IPR050960">
    <property type="entry name" value="AB_hydrolase_4_sf"/>
</dbReference>
<evidence type="ECO:0000259" key="3">
    <source>
        <dbReference type="Pfam" id="PF00561"/>
    </source>
</evidence>
<feature type="domain" description="AB hydrolase-1" evidence="3">
    <location>
        <begin position="63"/>
        <end position="306"/>
    </location>
</feature>
<reference evidence="4 5" key="1">
    <citation type="submission" date="2019-11" db="EMBL/GenBank/DDBJ databases">
        <title>P. haliotis isolates from Z. marina roots.</title>
        <authorList>
            <person name="Cohen M."/>
            <person name="Jospin G."/>
            <person name="Eisen J.A."/>
            <person name="Coil D.A."/>
        </authorList>
    </citation>
    <scope>NUCLEOTIDE SEQUENCE [LARGE SCALE GENOMIC DNA]</scope>
    <source>
        <strain evidence="4 5">UCD-MCMsp1aY</strain>
    </source>
</reference>
<evidence type="ECO:0000256" key="2">
    <source>
        <dbReference type="PIRSR" id="PIRSR005211-1"/>
    </source>
</evidence>
<gene>
    <name evidence="4" type="ORF">GNP35_13555</name>
</gene>
<dbReference type="EMBL" id="WOCD01000005">
    <property type="protein sequence ID" value="MUH73417.1"/>
    <property type="molecule type" value="Genomic_DNA"/>
</dbReference>
<dbReference type="GO" id="GO:0034338">
    <property type="term" value="F:short-chain carboxylesterase activity"/>
    <property type="evidence" value="ECO:0007669"/>
    <property type="project" value="TreeGrafter"/>
</dbReference>
<accession>A0A6N8FE24</accession>
<dbReference type="PANTHER" id="PTHR10794:SF94">
    <property type="entry name" value="ESTERASE YHET-RELATED"/>
    <property type="match status" value="1"/>
</dbReference>
<protein>
    <submittedName>
        <fullName evidence="4">Hydrolase</fullName>
    </submittedName>
</protein>
<evidence type="ECO:0000313" key="5">
    <source>
        <dbReference type="Proteomes" id="UP000439994"/>
    </source>
</evidence>
<organism evidence="4 5">
    <name type="scientific">Psychrosphaera haliotis</name>
    <dbReference type="NCBI Taxonomy" id="555083"/>
    <lineage>
        <taxon>Bacteria</taxon>
        <taxon>Pseudomonadati</taxon>
        <taxon>Pseudomonadota</taxon>
        <taxon>Gammaproteobacteria</taxon>
        <taxon>Alteromonadales</taxon>
        <taxon>Pseudoalteromonadaceae</taxon>
        <taxon>Psychrosphaera</taxon>
    </lineage>
</organism>
<dbReference type="InterPro" id="IPR012020">
    <property type="entry name" value="ABHD4"/>
</dbReference>
<dbReference type="GO" id="GO:0047372">
    <property type="term" value="F:monoacylglycerol lipase activity"/>
    <property type="evidence" value="ECO:0007669"/>
    <property type="project" value="TreeGrafter"/>
</dbReference>
<sequence>MIFESTFKPAWWLNNRHLQTIVPRFYSVKNSFRPFEQEFNLSDGDFLELIWSRSPAYINEQTPIVIVLHGLEGSFDSFYAKRMMNAIHQKGWVGLLMQFRGCGKKQNRLAKTYHSGQTEDVAELVKYVHKKFPNNPKYSVGFSLGGNMLAKYLGEESSHSVLSGGIVISAPLDLSICAHAIGQGFSAIYQKYLVDKLRNKTKDKLALMNERFPIKVTANELDEIKVLTEFDDAVTAPINEFKSAAEYYEKSSANKFLASISTPTLIIHAKDDPFMSEAVIPTKDKLSSSVRFELSKAGGHVGFISGLNPFKPKFWAENRTIEFIQQLQLNKFGSKKS</sequence>
<dbReference type="Proteomes" id="UP000439994">
    <property type="component" value="Unassembled WGS sequence"/>
</dbReference>
<dbReference type="OrthoDB" id="332676at2"/>